<keyword evidence="3" id="KW-0808">Transferase</keyword>
<dbReference type="KEGG" id="cpsk:Q0N40_01905"/>
<proteinExistence type="predicted"/>
<evidence type="ECO:0000313" key="4">
    <source>
        <dbReference type="Proteomes" id="UP001174314"/>
    </source>
</evidence>
<evidence type="ECO:0000256" key="1">
    <source>
        <dbReference type="SAM" id="MobiDB-lite"/>
    </source>
</evidence>
<gene>
    <name evidence="3" type="ORF">Q0N40_01905</name>
</gene>
<name>A0AAU0PZ96_9CORY</name>
<protein>
    <submittedName>
        <fullName evidence="3">Glycosyltransferase</fullName>
        <ecNumber evidence="3">2.4.-.-</ecNumber>
    </submittedName>
</protein>
<dbReference type="Gene3D" id="3.90.550.10">
    <property type="entry name" value="Spore Coat Polysaccharide Biosynthesis Protein SpsA, Chain A"/>
    <property type="match status" value="1"/>
</dbReference>
<organism evidence="3 4">
    <name type="scientific">Corynebacterium pseudokroppenstedtii</name>
    <dbReference type="NCBI Taxonomy" id="2804917"/>
    <lineage>
        <taxon>Bacteria</taxon>
        <taxon>Bacillati</taxon>
        <taxon>Actinomycetota</taxon>
        <taxon>Actinomycetes</taxon>
        <taxon>Mycobacteriales</taxon>
        <taxon>Corynebacteriaceae</taxon>
        <taxon>Corynebacterium</taxon>
    </lineage>
</organism>
<feature type="compositionally biased region" description="Polar residues" evidence="1">
    <location>
        <begin position="39"/>
        <end position="78"/>
    </location>
</feature>
<dbReference type="EMBL" id="CP137757">
    <property type="protein sequence ID" value="WPF25331.1"/>
    <property type="molecule type" value="Genomic_DNA"/>
</dbReference>
<dbReference type="AlphaFoldDB" id="A0AAU0PZ96"/>
<keyword evidence="3" id="KW-0328">Glycosyltransferase</keyword>
<sequence>MTFHALYTSKSKNPTIEPGSFAPTAQPSDLSAVAGGVSSGETRSAVSTLNSRADSENSTVASRVSTATQESSSATGESTPAAPGDSVQGNAESYHPTNPRQATVEIVIPVYNEATSLPTSIPHLVESLSSLVPFTTMVTIADNASIDNTWIVAGELERQLPSVRRVHLDQKGRGRMLKKVWLESECDVVAYMDVDLSTDLHALLPLLAPLVSDHSDIAIGSRLARSANVVRGSKREFISRTYNHMLRLMMSAHFSDAQCGFKAMRTDVARAILPHVEDPNWFFDTEVLLLAEKAGYRIHEVPVDWTDDPDSRVNVVETALQDLRGMWRVRRNIASHRINLDSFRRSSRTSEPPVLEGVRGRPEPQQSFLGMSGDSALSESPRR</sequence>
<evidence type="ECO:0000259" key="2">
    <source>
        <dbReference type="Pfam" id="PF00535"/>
    </source>
</evidence>
<keyword evidence="4" id="KW-1185">Reference proteome</keyword>
<dbReference type="InterPro" id="IPR001173">
    <property type="entry name" value="Glyco_trans_2-like"/>
</dbReference>
<feature type="domain" description="Glycosyltransferase 2-like" evidence="2">
    <location>
        <begin position="106"/>
        <end position="272"/>
    </location>
</feature>
<dbReference type="GO" id="GO:0006487">
    <property type="term" value="P:protein N-linked glycosylation"/>
    <property type="evidence" value="ECO:0007669"/>
    <property type="project" value="TreeGrafter"/>
</dbReference>
<feature type="region of interest" description="Disordered" evidence="1">
    <location>
        <begin position="1"/>
        <end position="98"/>
    </location>
</feature>
<evidence type="ECO:0000313" key="3">
    <source>
        <dbReference type="EMBL" id="WPF25331.1"/>
    </source>
</evidence>
<dbReference type="Pfam" id="PF00535">
    <property type="entry name" value="Glycos_transf_2"/>
    <property type="match status" value="1"/>
</dbReference>
<feature type="compositionally biased region" description="Polar residues" evidence="1">
    <location>
        <begin position="87"/>
        <end position="98"/>
    </location>
</feature>
<dbReference type="GO" id="GO:0016757">
    <property type="term" value="F:glycosyltransferase activity"/>
    <property type="evidence" value="ECO:0007669"/>
    <property type="project" value="UniProtKB-KW"/>
</dbReference>
<dbReference type="EC" id="2.4.-.-" evidence="3"/>
<reference evidence="3 4" key="1">
    <citation type="submission" date="2023-10" db="EMBL/GenBank/DDBJ databases">
        <title>complete genome sequence of Corynebacterium pseudokroppenstedtii P15-C1.</title>
        <authorList>
            <person name="Bruggemann H."/>
            <person name="Poehlein A."/>
        </authorList>
    </citation>
    <scope>NUCLEOTIDE SEQUENCE [LARGE SCALE GENOMIC DNA]</scope>
    <source>
        <strain evidence="3 4">P15_C1</strain>
    </source>
</reference>
<dbReference type="SUPFAM" id="SSF53448">
    <property type="entry name" value="Nucleotide-diphospho-sugar transferases"/>
    <property type="match status" value="1"/>
</dbReference>
<dbReference type="InterPro" id="IPR029044">
    <property type="entry name" value="Nucleotide-diphossugar_trans"/>
</dbReference>
<feature type="region of interest" description="Disordered" evidence="1">
    <location>
        <begin position="344"/>
        <end position="383"/>
    </location>
</feature>
<dbReference type="Proteomes" id="UP001174314">
    <property type="component" value="Chromosome"/>
</dbReference>
<accession>A0AAU0PZ96</accession>
<dbReference type="PANTHER" id="PTHR10859">
    <property type="entry name" value="GLYCOSYL TRANSFERASE"/>
    <property type="match status" value="1"/>
</dbReference>
<dbReference type="PANTHER" id="PTHR10859:SF91">
    <property type="entry name" value="DOLICHYL-PHOSPHATE BETA-GLUCOSYLTRANSFERASE"/>
    <property type="match status" value="1"/>
</dbReference>